<dbReference type="AlphaFoldDB" id="A0ABD5S440"/>
<dbReference type="Proteomes" id="UP001596328">
    <property type="component" value="Unassembled WGS sequence"/>
</dbReference>
<feature type="region of interest" description="Disordered" evidence="1">
    <location>
        <begin position="1"/>
        <end position="28"/>
    </location>
</feature>
<accession>A0ABD5S440</accession>
<dbReference type="Pfam" id="PF24035">
    <property type="entry name" value="DUF7344"/>
    <property type="match status" value="1"/>
</dbReference>
<comment type="caution">
    <text evidence="3">The sequence shown here is derived from an EMBL/GenBank/DDBJ whole genome shotgun (WGS) entry which is preliminary data.</text>
</comment>
<dbReference type="EMBL" id="JBHSWU010001008">
    <property type="protein sequence ID" value="MFC6726287.1"/>
    <property type="molecule type" value="Genomic_DNA"/>
</dbReference>
<keyword evidence="4" id="KW-1185">Reference proteome</keyword>
<gene>
    <name evidence="3" type="ORF">ACFQE1_18345</name>
</gene>
<feature type="non-terminal residue" evidence="3">
    <location>
        <position position="172"/>
    </location>
</feature>
<dbReference type="InterPro" id="IPR055768">
    <property type="entry name" value="DUF7344"/>
</dbReference>
<evidence type="ECO:0000313" key="4">
    <source>
        <dbReference type="Proteomes" id="UP001596328"/>
    </source>
</evidence>
<proteinExistence type="predicted"/>
<feature type="domain" description="DUF7344" evidence="2">
    <location>
        <begin position="40"/>
        <end position="119"/>
    </location>
</feature>
<sequence>MTTTHGGSLSTNAPTPTQAAPVETTTDDDGFDLLHKDTVYHLLQNERRRLALRYLREIEPETDLGEMAVQVAAWENATTTEEVTSDMRQRVYIALYQSHLPKLAEEDVLEYDKNRKVIRRSEAAAQLDRYLTLDDRPDAATEPTEADSTAHVAVTAVGLLVLLASQVSAGFT</sequence>
<feature type="compositionally biased region" description="Polar residues" evidence="1">
    <location>
        <begin position="1"/>
        <end position="18"/>
    </location>
</feature>
<evidence type="ECO:0000256" key="1">
    <source>
        <dbReference type="SAM" id="MobiDB-lite"/>
    </source>
</evidence>
<organism evidence="3 4">
    <name type="scientific">Halobium palmae</name>
    <dbReference type="NCBI Taxonomy" id="1776492"/>
    <lineage>
        <taxon>Archaea</taxon>
        <taxon>Methanobacteriati</taxon>
        <taxon>Methanobacteriota</taxon>
        <taxon>Stenosarchaea group</taxon>
        <taxon>Halobacteria</taxon>
        <taxon>Halobacteriales</taxon>
        <taxon>Haloferacaceae</taxon>
        <taxon>Halobium</taxon>
    </lineage>
</organism>
<evidence type="ECO:0000313" key="3">
    <source>
        <dbReference type="EMBL" id="MFC6726287.1"/>
    </source>
</evidence>
<name>A0ABD5S440_9EURY</name>
<reference evidence="3 4" key="1">
    <citation type="journal article" date="2019" name="Int. J. Syst. Evol. Microbiol.">
        <title>The Global Catalogue of Microorganisms (GCM) 10K type strain sequencing project: providing services to taxonomists for standard genome sequencing and annotation.</title>
        <authorList>
            <consortium name="The Broad Institute Genomics Platform"/>
            <consortium name="The Broad Institute Genome Sequencing Center for Infectious Disease"/>
            <person name="Wu L."/>
            <person name="Ma J."/>
        </authorList>
    </citation>
    <scope>NUCLEOTIDE SEQUENCE [LARGE SCALE GENOMIC DNA]</scope>
    <source>
        <strain evidence="3 4">NBRC 111368</strain>
    </source>
</reference>
<protein>
    <recommendedName>
        <fullName evidence="2">DUF7344 domain-containing protein</fullName>
    </recommendedName>
</protein>
<evidence type="ECO:0000259" key="2">
    <source>
        <dbReference type="Pfam" id="PF24035"/>
    </source>
</evidence>